<evidence type="ECO:0000256" key="1">
    <source>
        <dbReference type="SAM" id="MobiDB-lite"/>
    </source>
</evidence>
<evidence type="ECO:0000313" key="2">
    <source>
        <dbReference type="EMBL" id="EDL82366.1"/>
    </source>
</evidence>
<accession>A6HW80</accession>
<dbReference type="EMBL" id="CH473952">
    <property type="protein sequence ID" value="EDL82366.1"/>
    <property type="molecule type" value="Genomic_DNA"/>
</dbReference>
<dbReference type="AlphaFoldDB" id="A6HW80"/>
<sequence>MHSHDMSQGVRMPSHIDNCYAV</sequence>
<feature type="region of interest" description="Disordered" evidence="1">
    <location>
        <begin position="1"/>
        <end position="22"/>
    </location>
</feature>
<proteinExistence type="predicted"/>
<evidence type="ECO:0000313" key="3">
    <source>
        <dbReference type="Proteomes" id="UP000234681"/>
    </source>
</evidence>
<organism evidence="2 3">
    <name type="scientific">Rattus norvegicus</name>
    <name type="common">Rat</name>
    <dbReference type="NCBI Taxonomy" id="10116"/>
    <lineage>
        <taxon>Eukaryota</taxon>
        <taxon>Metazoa</taxon>
        <taxon>Chordata</taxon>
        <taxon>Craniata</taxon>
        <taxon>Vertebrata</taxon>
        <taxon>Euteleostomi</taxon>
        <taxon>Mammalia</taxon>
        <taxon>Eutheria</taxon>
        <taxon>Euarchontoglires</taxon>
        <taxon>Glires</taxon>
        <taxon>Rodentia</taxon>
        <taxon>Myomorpha</taxon>
        <taxon>Muroidea</taxon>
        <taxon>Muridae</taxon>
        <taxon>Murinae</taxon>
        <taxon>Rattus</taxon>
    </lineage>
</organism>
<protein>
    <submittedName>
        <fullName evidence="2">RCG28851</fullName>
    </submittedName>
</protein>
<gene>
    <name evidence="2" type="ORF">rCG_28851</name>
</gene>
<dbReference type="Proteomes" id="UP000234681">
    <property type="component" value="Chromosome 2"/>
</dbReference>
<name>A6HW80_RAT</name>
<reference evidence="3" key="1">
    <citation type="submission" date="2005-09" db="EMBL/GenBank/DDBJ databases">
        <authorList>
            <person name="Mural R.J."/>
            <person name="Li P.W."/>
            <person name="Adams M.D."/>
            <person name="Amanatides P.G."/>
            <person name="Baden-Tillson H."/>
            <person name="Barnstead M."/>
            <person name="Chin S.H."/>
            <person name="Dew I."/>
            <person name="Evans C.A."/>
            <person name="Ferriera S."/>
            <person name="Flanigan M."/>
            <person name="Fosler C."/>
            <person name="Glodek A."/>
            <person name="Gu Z."/>
            <person name="Holt R.A."/>
            <person name="Jennings D."/>
            <person name="Kraft C.L."/>
            <person name="Lu F."/>
            <person name="Nguyen T."/>
            <person name="Nusskern D.R."/>
            <person name="Pfannkoch C.M."/>
            <person name="Sitter C."/>
            <person name="Sutton G.G."/>
            <person name="Venter J.C."/>
            <person name="Wang Z."/>
            <person name="Woodage T."/>
            <person name="Zheng X.H."/>
            <person name="Zhong F."/>
        </authorList>
    </citation>
    <scope>NUCLEOTIDE SEQUENCE [LARGE SCALE GENOMIC DNA]</scope>
    <source>
        <strain>BN</strain>
        <strain evidence="3">Sprague-Dawley</strain>
    </source>
</reference>